<dbReference type="Gene3D" id="1.10.533.10">
    <property type="entry name" value="Death Domain, Fas"/>
    <property type="match status" value="1"/>
</dbReference>
<dbReference type="InterPro" id="IPR027417">
    <property type="entry name" value="P-loop_NTPase"/>
</dbReference>
<reference evidence="4" key="1">
    <citation type="journal article" date="2010" name="Nature">
        <title>The Amphimedon queenslandica genome and the evolution of animal complexity.</title>
        <authorList>
            <person name="Srivastava M."/>
            <person name="Simakov O."/>
            <person name="Chapman J."/>
            <person name="Fahey B."/>
            <person name="Gauthier M.E."/>
            <person name="Mitros T."/>
            <person name="Richards G.S."/>
            <person name="Conaco C."/>
            <person name="Dacre M."/>
            <person name="Hellsten U."/>
            <person name="Larroux C."/>
            <person name="Putnam N.H."/>
            <person name="Stanke M."/>
            <person name="Adamska M."/>
            <person name="Darling A."/>
            <person name="Degnan S.M."/>
            <person name="Oakley T.H."/>
            <person name="Plachetzki D.C."/>
            <person name="Zhai Y."/>
            <person name="Adamski M."/>
            <person name="Calcino A."/>
            <person name="Cummins S.F."/>
            <person name="Goodstein D.M."/>
            <person name="Harris C."/>
            <person name="Jackson D.J."/>
            <person name="Leys S.P."/>
            <person name="Shu S."/>
            <person name="Woodcroft B.J."/>
            <person name="Vervoort M."/>
            <person name="Kosik K.S."/>
            <person name="Manning G."/>
            <person name="Degnan B.M."/>
            <person name="Rokhsar D.S."/>
        </authorList>
    </citation>
    <scope>NUCLEOTIDE SEQUENCE [LARGE SCALE GENOMIC DNA]</scope>
</reference>
<dbReference type="Pfam" id="PF00531">
    <property type="entry name" value="Death"/>
    <property type="match status" value="1"/>
</dbReference>
<feature type="domain" description="Death" evidence="2">
    <location>
        <begin position="1298"/>
        <end position="1365"/>
    </location>
</feature>
<dbReference type="EnsemblMetazoa" id="XM_019998403.1">
    <property type="protein sequence ID" value="XP_019853962.1"/>
    <property type="gene ID" value="LOC109583174"/>
</dbReference>
<sequence>MSATVERFEVKYKRLESKTLDAASYLPVLYKDNLITLIQEAVTPFQPDLEHVSYDFGLELSLRKLFFHNFVSPATSVAFILQCLSALGLKRGDVFDQLEFEADVAFSLSNSHPKVLNRASEMLEKIKNDIAKIICDIDMDLENIYVELVRLALVGTYKPSRMPETFYDVFDHLLTRTESPSETASIIYSVLSYFHCKNNEVPKLDPFLIPGFSLRISYPEIYLKLRFAEFLYSLGENDCKVAMMAFSRMHLNDEIIENYSPLEFVRILFCRGEADVAKLNELAKYFDQPNYFNVNPSEQQQNENSPDSGANNRKDNHDLQVTLAFMIEICHLKEDDFKKLDELRLEIDLAQISVYPPISEILIKKFLVHLNLRLEHKSNDNVRPFSRKEQITIQLAIQGLNVTNESLFSEGGVLSHPLVYMLLNRLGYPVKKLAVSPTKAEKLSIYLEYPSFDMMLTLAVIVRLMNNQESKMFHTAMIPSSTPPNFTLSICDTLTKKFEAGDLEMNDVLKWLKESNCSKYRKYIMKYFERCTKTDEKHKELEKGINSKEKSYVSLNYIKIVICGPPCVGKTAFKDLLANRPPTLTHNSTPIAARPVQAIEQIATADGGKVWRGMTEEDLVRMLSNIIRDTEITDPVDDATSFTQATPLLATMAPTDLPSPVSASATSPIHISTVSSSQILQSTSSTSSPSTDELSDSSYEAYPITTFEPKKDLDYAKRKIIEQLSLPSFKNREGLQHLDEAKWIYLLDSGGQPQFTDLLRMFVRRDSLYIIVMKVTESLHDKPTFIYSINGKRLNTPKEMTMTNLQIIESFVRSVAATSREDNSEPAFAIIATHCDKQSFVMQKIGVQETIAQKNEILLSQLSGFLDFFVFYNRDSNELVFPVDNLCQKDRATLSAKIRERLLSDIKFNIKIPVRWYLFDLNIKNEASKETHGMISLESCYSIGQKLGMNKDNVDECLIKLDLMRLCIYYPKLLPHVIFTNPQFLIDCLSKIACVSFVDNLKQIFPEGVRLSHEIIRSLKYKGTFDKALLRSLESVLNFVPGLFSMDDLLTLLKHLLVISTIEGVQEIKYFIPILLPAKKISEKGKKLFPVLADPLLITFDEKLVLQGLFPALVVSLLSRKEEPFFFIDSNTNDFPQQLRHAVKLYTESLFVGSVFLCENVGSIEVYFTGLPQHCYLLRKVILEAIRASAEVLCYNEQTLNVTALVRCTRKHILPANDEKIHPITISYRNNPPEIGCSVESSYTITTNDLDKNQSCWLIGAATTDPEAISLPTDGKAILIHTHAPIIIDAIKSVVFPWENLGMNLGIKKHKLDEIKYNSHDQVQVCRKEMIYHWIDTRHATCNKLIEALKKIGEHSIIDEIKRLQADE</sequence>
<dbReference type="CDD" id="cd01670">
    <property type="entry name" value="Death"/>
    <property type="match status" value="1"/>
</dbReference>
<evidence type="ECO:0000256" key="1">
    <source>
        <dbReference type="SAM" id="MobiDB-lite"/>
    </source>
</evidence>
<dbReference type="GeneID" id="109583174"/>
<dbReference type="GO" id="GO:0007165">
    <property type="term" value="P:signal transduction"/>
    <property type="evidence" value="ECO:0007669"/>
    <property type="project" value="InterPro"/>
</dbReference>
<dbReference type="SUPFAM" id="SSF52540">
    <property type="entry name" value="P-loop containing nucleoside triphosphate hydrolases"/>
    <property type="match status" value="1"/>
</dbReference>
<keyword evidence="4" id="KW-1185">Reference proteome</keyword>
<dbReference type="PROSITE" id="PS50017">
    <property type="entry name" value="DEATH_DOMAIN"/>
    <property type="match status" value="1"/>
</dbReference>
<dbReference type="SUPFAM" id="SSF47986">
    <property type="entry name" value="DEATH domain"/>
    <property type="match status" value="1"/>
</dbReference>
<name>A0AAN0JB14_AMPQE</name>
<dbReference type="Proteomes" id="UP000007879">
    <property type="component" value="Unassembled WGS sequence"/>
</dbReference>
<dbReference type="RefSeq" id="XP_019853962.1">
    <property type="nucleotide sequence ID" value="XM_019998403.1"/>
</dbReference>
<evidence type="ECO:0000313" key="3">
    <source>
        <dbReference type="EnsemblMetazoa" id="XP_019853962.1"/>
    </source>
</evidence>
<proteinExistence type="predicted"/>
<organism evidence="3 4">
    <name type="scientific">Amphimedon queenslandica</name>
    <name type="common">Sponge</name>
    <dbReference type="NCBI Taxonomy" id="400682"/>
    <lineage>
        <taxon>Eukaryota</taxon>
        <taxon>Metazoa</taxon>
        <taxon>Porifera</taxon>
        <taxon>Demospongiae</taxon>
        <taxon>Heteroscleromorpha</taxon>
        <taxon>Haplosclerida</taxon>
        <taxon>Niphatidae</taxon>
        <taxon>Amphimedon</taxon>
    </lineage>
</organism>
<dbReference type="InterPro" id="IPR011029">
    <property type="entry name" value="DEATH-like_dom_sf"/>
</dbReference>
<protein>
    <recommendedName>
        <fullName evidence="2">Death domain-containing protein</fullName>
    </recommendedName>
</protein>
<evidence type="ECO:0000313" key="4">
    <source>
        <dbReference type="Proteomes" id="UP000007879"/>
    </source>
</evidence>
<evidence type="ECO:0000259" key="2">
    <source>
        <dbReference type="PROSITE" id="PS50017"/>
    </source>
</evidence>
<dbReference type="KEGG" id="aqu:109583174"/>
<accession>A0AAN0JB14</accession>
<reference evidence="3" key="2">
    <citation type="submission" date="2024-06" db="UniProtKB">
        <authorList>
            <consortium name="EnsemblMetazoa"/>
        </authorList>
    </citation>
    <scope>IDENTIFICATION</scope>
</reference>
<dbReference type="InterPro" id="IPR000488">
    <property type="entry name" value="Death_dom"/>
</dbReference>
<feature type="region of interest" description="Disordered" evidence="1">
    <location>
        <begin position="678"/>
        <end position="697"/>
    </location>
</feature>